<dbReference type="EMBL" id="BMXI01000004">
    <property type="protein sequence ID" value="GHC48368.1"/>
    <property type="molecule type" value="Genomic_DNA"/>
</dbReference>
<accession>A0A918TJ58</accession>
<dbReference type="Pfam" id="PF06439">
    <property type="entry name" value="3keto-disac_hyd"/>
    <property type="match status" value="1"/>
</dbReference>
<dbReference type="AlphaFoldDB" id="A0A918TJ58"/>
<dbReference type="RefSeq" id="WP_189568488.1">
    <property type="nucleotide sequence ID" value="NZ_BMXI01000004.1"/>
</dbReference>
<sequence>MKLRTILLLTALLPVSLRADEWRPLLDADLSLWDIYMGVPHKSTKVEGYTHKEGTDHMSGVAIGLGKDPLGVFKVVEEDGQPVLHISGEIYAGLSTKEEFENYHLSMEFKWGDKKWPPRENTKRDSGILFHCVGEHGAFWKVWMRSLEFQVQENDCGDFIPLAGTAASIPVGPYGYLNQKQAVYSPDGTLFSNTNYTQHGPSKENDHGEWNLLELYTVGDRAIFVVNGTPNMALFDTAQKGPEGKGLVALTKGKIQLQSEAAEVFYRDIKLRPISSFPEEFEKFTTRPEGAVTKWDPPKEESK</sequence>
<dbReference type="Proteomes" id="UP000644507">
    <property type="component" value="Unassembled WGS sequence"/>
</dbReference>
<keyword evidence="3" id="KW-1185">Reference proteome</keyword>
<evidence type="ECO:0000313" key="3">
    <source>
        <dbReference type="Proteomes" id="UP000644507"/>
    </source>
</evidence>
<reference evidence="2" key="1">
    <citation type="journal article" date="2014" name="Int. J. Syst. Evol. Microbiol.">
        <title>Complete genome sequence of Corynebacterium casei LMG S-19264T (=DSM 44701T), isolated from a smear-ripened cheese.</title>
        <authorList>
            <consortium name="US DOE Joint Genome Institute (JGI-PGF)"/>
            <person name="Walter F."/>
            <person name="Albersmeier A."/>
            <person name="Kalinowski J."/>
            <person name="Ruckert C."/>
        </authorList>
    </citation>
    <scope>NUCLEOTIDE SEQUENCE</scope>
    <source>
        <strain evidence="2">KCTC 12988</strain>
    </source>
</reference>
<protein>
    <recommendedName>
        <fullName evidence="1">3-keto-alpha-glucoside-1,2-lyase/3-keto-2-hydroxy-glucal hydratase domain-containing protein</fullName>
    </recommendedName>
</protein>
<evidence type="ECO:0000259" key="1">
    <source>
        <dbReference type="Pfam" id="PF06439"/>
    </source>
</evidence>
<dbReference type="GO" id="GO:0016787">
    <property type="term" value="F:hydrolase activity"/>
    <property type="evidence" value="ECO:0007669"/>
    <property type="project" value="InterPro"/>
</dbReference>
<gene>
    <name evidence="2" type="ORF">GCM10007100_12820</name>
</gene>
<reference evidence="2" key="2">
    <citation type="submission" date="2020-09" db="EMBL/GenBank/DDBJ databases">
        <authorList>
            <person name="Sun Q."/>
            <person name="Kim S."/>
        </authorList>
    </citation>
    <scope>NUCLEOTIDE SEQUENCE</scope>
    <source>
        <strain evidence="2">KCTC 12988</strain>
    </source>
</reference>
<dbReference type="InterPro" id="IPR010496">
    <property type="entry name" value="AL/BT2_dom"/>
</dbReference>
<proteinExistence type="predicted"/>
<dbReference type="Gene3D" id="2.60.120.560">
    <property type="entry name" value="Exo-inulinase, domain 1"/>
    <property type="match status" value="1"/>
</dbReference>
<comment type="caution">
    <text evidence="2">The sequence shown here is derived from an EMBL/GenBank/DDBJ whole genome shotgun (WGS) entry which is preliminary data.</text>
</comment>
<evidence type="ECO:0000313" key="2">
    <source>
        <dbReference type="EMBL" id="GHC48368.1"/>
    </source>
</evidence>
<feature type="domain" description="3-keto-alpha-glucoside-1,2-lyase/3-keto-2-hydroxy-glucal hydratase" evidence="1">
    <location>
        <begin position="22"/>
        <end position="272"/>
    </location>
</feature>
<organism evidence="2 3">
    <name type="scientific">Roseibacillus persicicus</name>
    <dbReference type="NCBI Taxonomy" id="454148"/>
    <lineage>
        <taxon>Bacteria</taxon>
        <taxon>Pseudomonadati</taxon>
        <taxon>Verrucomicrobiota</taxon>
        <taxon>Verrucomicrobiia</taxon>
        <taxon>Verrucomicrobiales</taxon>
        <taxon>Verrucomicrobiaceae</taxon>
        <taxon>Roseibacillus</taxon>
    </lineage>
</organism>
<name>A0A918TJ58_9BACT</name>